<evidence type="ECO:0000256" key="1">
    <source>
        <dbReference type="SAM" id="MobiDB-lite"/>
    </source>
</evidence>
<evidence type="ECO:0000313" key="2">
    <source>
        <dbReference type="EMBL" id="CAG8524067.1"/>
    </source>
</evidence>
<dbReference type="AlphaFoldDB" id="A0A9N9A903"/>
<sequence length="73" mass="8502">MNTDQQEQDNLMKEINVNNSQSEEISSNTSNTNRNEKTNNSTSIEKDLDSPINKDISDASNKIIFWRWNNLFH</sequence>
<proteinExistence type="predicted"/>
<evidence type="ECO:0000313" key="3">
    <source>
        <dbReference type="Proteomes" id="UP000789759"/>
    </source>
</evidence>
<feature type="region of interest" description="Disordered" evidence="1">
    <location>
        <begin position="1"/>
        <end position="55"/>
    </location>
</feature>
<protein>
    <submittedName>
        <fullName evidence="2">19317_t:CDS:1</fullName>
    </submittedName>
</protein>
<organism evidence="2 3">
    <name type="scientific">Cetraspora pellucida</name>
    <dbReference type="NCBI Taxonomy" id="1433469"/>
    <lineage>
        <taxon>Eukaryota</taxon>
        <taxon>Fungi</taxon>
        <taxon>Fungi incertae sedis</taxon>
        <taxon>Mucoromycota</taxon>
        <taxon>Glomeromycotina</taxon>
        <taxon>Glomeromycetes</taxon>
        <taxon>Diversisporales</taxon>
        <taxon>Gigasporaceae</taxon>
        <taxon>Cetraspora</taxon>
    </lineage>
</organism>
<gene>
    <name evidence="2" type="ORF">CPELLU_LOCUS3528</name>
</gene>
<dbReference type="EMBL" id="CAJVQA010001729">
    <property type="protein sequence ID" value="CAG8524067.1"/>
    <property type="molecule type" value="Genomic_DNA"/>
</dbReference>
<name>A0A9N9A903_9GLOM</name>
<keyword evidence="3" id="KW-1185">Reference proteome</keyword>
<feature type="compositionally biased region" description="Low complexity" evidence="1">
    <location>
        <begin position="14"/>
        <end position="43"/>
    </location>
</feature>
<reference evidence="2" key="1">
    <citation type="submission" date="2021-06" db="EMBL/GenBank/DDBJ databases">
        <authorList>
            <person name="Kallberg Y."/>
            <person name="Tangrot J."/>
            <person name="Rosling A."/>
        </authorList>
    </citation>
    <scope>NUCLEOTIDE SEQUENCE</scope>
    <source>
        <strain evidence="2">FL966</strain>
    </source>
</reference>
<accession>A0A9N9A903</accession>
<dbReference type="Proteomes" id="UP000789759">
    <property type="component" value="Unassembled WGS sequence"/>
</dbReference>
<comment type="caution">
    <text evidence="2">The sequence shown here is derived from an EMBL/GenBank/DDBJ whole genome shotgun (WGS) entry which is preliminary data.</text>
</comment>